<reference evidence="2 3" key="1">
    <citation type="submission" date="2020-08" db="EMBL/GenBank/DDBJ databases">
        <title>Genomic Encyclopedia of Type Strains, Phase IV (KMG-IV): sequencing the most valuable type-strain genomes for metagenomic binning, comparative biology and taxonomic classification.</title>
        <authorList>
            <person name="Goeker M."/>
        </authorList>
    </citation>
    <scope>NUCLEOTIDE SEQUENCE [LARGE SCALE GENOMIC DNA]</scope>
    <source>
        <strain evidence="2 3">DSM 14562</strain>
    </source>
</reference>
<keyword evidence="3" id="KW-1185">Reference proteome</keyword>
<evidence type="ECO:0000313" key="3">
    <source>
        <dbReference type="Proteomes" id="UP000584663"/>
    </source>
</evidence>
<dbReference type="InterPro" id="IPR007047">
    <property type="entry name" value="Flp_Fap"/>
</dbReference>
<dbReference type="Pfam" id="PF04964">
    <property type="entry name" value="Flp_Fap"/>
    <property type="match status" value="1"/>
</dbReference>
<comment type="caution">
    <text evidence="2">The sequence shown here is derived from an EMBL/GenBank/DDBJ whole genome shotgun (WGS) entry which is preliminary data.</text>
</comment>
<sequence>MASVMGVRAITKMLQRLLPDTRGASAVEYGLIVAAVMLVMIVGLSQFGISLENLAIRIATELDLANH</sequence>
<evidence type="ECO:0000313" key="2">
    <source>
        <dbReference type="EMBL" id="MBB4608550.1"/>
    </source>
</evidence>
<organism evidence="2 3">
    <name type="scientific">Sphingomonas yabuuchiae</name>
    <dbReference type="NCBI Taxonomy" id="172044"/>
    <lineage>
        <taxon>Bacteria</taxon>
        <taxon>Pseudomonadati</taxon>
        <taxon>Pseudomonadota</taxon>
        <taxon>Alphaproteobacteria</taxon>
        <taxon>Sphingomonadales</taxon>
        <taxon>Sphingomonadaceae</taxon>
        <taxon>Sphingomonas</taxon>
    </lineage>
</organism>
<dbReference type="RefSeq" id="WP_380865405.1">
    <property type="nucleotide sequence ID" value="NZ_JBHSVJ010000001.1"/>
</dbReference>
<keyword evidence="1" id="KW-0812">Transmembrane</keyword>
<keyword evidence="1" id="KW-1133">Transmembrane helix</keyword>
<protein>
    <submittedName>
        <fullName evidence="2">Pilus assembly protein Flp/PilA</fullName>
    </submittedName>
</protein>
<keyword evidence="1" id="KW-0472">Membrane</keyword>
<feature type="transmembrane region" description="Helical" evidence="1">
    <location>
        <begin position="29"/>
        <end position="49"/>
    </location>
</feature>
<gene>
    <name evidence="2" type="ORF">GGQ89_000752</name>
</gene>
<evidence type="ECO:0000256" key="1">
    <source>
        <dbReference type="SAM" id="Phobius"/>
    </source>
</evidence>
<name>A0ABR6K637_9SPHN</name>
<dbReference type="Proteomes" id="UP000584663">
    <property type="component" value="Unassembled WGS sequence"/>
</dbReference>
<dbReference type="EMBL" id="JACHNX010000002">
    <property type="protein sequence ID" value="MBB4608550.1"/>
    <property type="molecule type" value="Genomic_DNA"/>
</dbReference>
<proteinExistence type="predicted"/>
<accession>A0ABR6K637</accession>